<protein>
    <recommendedName>
        <fullName evidence="2">DUF7950 domain-containing protein</fullName>
    </recommendedName>
</protein>
<dbReference type="InterPro" id="IPR057710">
    <property type="entry name" value="DUF7950"/>
</dbReference>
<reference evidence="4" key="2">
    <citation type="submission" date="2025-08" db="UniProtKB">
        <authorList>
            <consortium name="RefSeq"/>
        </authorList>
    </citation>
    <scope>IDENTIFICATION</scope>
    <source>
        <tissue evidence="4">Leaves</tissue>
    </source>
</reference>
<accession>A0A6P6VGP7</accession>
<dbReference type="OrthoDB" id="1898295at2759"/>
<sequence length="308" mass="35020">MGGRQTDFCSFPDNSLDYRMMLRFRPIAPKPIDGQANSTHLLPEKTDGKSVGRVLKKKKYAGNRKNSQLRNPKRERRNRKSPVEPSSLTSEQGSSSRDDSLVTLQLLPKRSDDDKEQDLKSTGQVWCSNAEDYPRNPDLRCLSQSSSNDFVGYEKPVAMIESRVIVERVLTKACMELDGLGLGFSDVDKINKICADPCPGFVSDFSGKVQWVNEAFKKLVISDQEHKKHHHHHHQATELGVELVVKQEYLPYWDPSFACTVRFEYVWDGHKCSRVIPCDVWRMDFGGFAWKLDINASLSLGLQTYAGY</sequence>
<dbReference type="PANTHER" id="PTHR33595">
    <property type="entry name" value="VON WILLEBRAND FACTOR A DOMAIN PROTEIN"/>
    <property type="match status" value="1"/>
</dbReference>
<feature type="domain" description="DUF7950" evidence="2">
    <location>
        <begin position="160"/>
        <end position="299"/>
    </location>
</feature>
<dbReference type="Pfam" id="PF25821">
    <property type="entry name" value="DUF7950"/>
    <property type="match status" value="1"/>
</dbReference>
<dbReference type="GeneID" id="113723093"/>
<dbReference type="Proteomes" id="UP001652660">
    <property type="component" value="Chromosome 5c"/>
</dbReference>
<gene>
    <name evidence="4" type="primary">LOC113723093</name>
</gene>
<reference evidence="3" key="1">
    <citation type="journal article" date="2025" name="Foods">
        <title>Unveiling the Microbial Signatures of Arabica Coffee Cherries: Insights into Ripeness Specific Diversity, Functional Traits, and Implications for Quality and Safety.</title>
        <authorList>
            <consortium name="RefSeq"/>
            <person name="Tenea G.N."/>
            <person name="Cifuentes V."/>
            <person name="Reyes P."/>
            <person name="Cevallos-Vallejos M."/>
        </authorList>
    </citation>
    <scope>NUCLEOTIDE SEQUENCE [LARGE SCALE GENOMIC DNA]</scope>
</reference>
<evidence type="ECO:0000313" key="4">
    <source>
        <dbReference type="RefSeq" id="XP_027102158.1"/>
    </source>
</evidence>
<organism evidence="3 4">
    <name type="scientific">Coffea arabica</name>
    <name type="common">Arabian coffee</name>
    <dbReference type="NCBI Taxonomy" id="13443"/>
    <lineage>
        <taxon>Eukaryota</taxon>
        <taxon>Viridiplantae</taxon>
        <taxon>Streptophyta</taxon>
        <taxon>Embryophyta</taxon>
        <taxon>Tracheophyta</taxon>
        <taxon>Spermatophyta</taxon>
        <taxon>Magnoliopsida</taxon>
        <taxon>eudicotyledons</taxon>
        <taxon>Gunneridae</taxon>
        <taxon>Pentapetalae</taxon>
        <taxon>asterids</taxon>
        <taxon>lamiids</taxon>
        <taxon>Gentianales</taxon>
        <taxon>Rubiaceae</taxon>
        <taxon>Ixoroideae</taxon>
        <taxon>Gardenieae complex</taxon>
        <taxon>Bertiereae - Coffeeae clade</taxon>
        <taxon>Coffeeae</taxon>
        <taxon>Coffea</taxon>
    </lineage>
</organism>
<feature type="compositionally biased region" description="Polar residues" evidence="1">
    <location>
        <begin position="84"/>
        <end position="95"/>
    </location>
</feature>
<proteinExistence type="predicted"/>
<feature type="region of interest" description="Disordered" evidence="1">
    <location>
        <begin position="30"/>
        <end position="100"/>
    </location>
</feature>
<evidence type="ECO:0000313" key="3">
    <source>
        <dbReference type="Proteomes" id="UP001652660"/>
    </source>
</evidence>
<evidence type="ECO:0000256" key="1">
    <source>
        <dbReference type="SAM" id="MobiDB-lite"/>
    </source>
</evidence>
<name>A0A6P6VGP7_COFAR</name>
<dbReference type="PANTHER" id="PTHR33595:SF4">
    <property type="entry name" value="EMB|CAB62340.1"/>
    <property type="match status" value="1"/>
</dbReference>
<dbReference type="RefSeq" id="XP_027102158.1">
    <property type="nucleotide sequence ID" value="XM_027246357.2"/>
</dbReference>
<evidence type="ECO:0000259" key="2">
    <source>
        <dbReference type="Pfam" id="PF25821"/>
    </source>
</evidence>
<feature type="compositionally biased region" description="Basic residues" evidence="1">
    <location>
        <begin position="71"/>
        <end position="80"/>
    </location>
</feature>
<keyword evidence="3" id="KW-1185">Reference proteome</keyword>
<dbReference type="AlphaFoldDB" id="A0A6P6VGP7"/>